<organism evidence="1 2">
    <name type="scientific">Chrysochromulina tobinii</name>
    <dbReference type="NCBI Taxonomy" id="1460289"/>
    <lineage>
        <taxon>Eukaryota</taxon>
        <taxon>Haptista</taxon>
        <taxon>Haptophyta</taxon>
        <taxon>Prymnesiophyceae</taxon>
        <taxon>Prymnesiales</taxon>
        <taxon>Chrysochromulinaceae</taxon>
        <taxon>Chrysochromulina</taxon>
    </lineage>
</organism>
<evidence type="ECO:0008006" key="3">
    <source>
        <dbReference type="Google" id="ProtNLM"/>
    </source>
</evidence>
<proteinExistence type="predicted"/>
<dbReference type="AlphaFoldDB" id="A0A0M0JJA5"/>
<dbReference type="Gene3D" id="1.10.260.100">
    <property type="match status" value="1"/>
</dbReference>
<comment type="caution">
    <text evidence="1">The sequence shown here is derived from an EMBL/GenBank/DDBJ whole genome shotgun (WGS) entry which is preliminary data.</text>
</comment>
<dbReference type="Proteomes" id="UP000037460">
    <property type="component" value="Unassembled WGS sequence"/>
</dbReference>
<reference evidence="2" key="1">
    <citation type="journal article" date="2015" name="PLoS Genet.">
        <title>Genome Sequence and Transcriptome Analyses of Chrysochromulina tobin: Metabolic Tools for Enhanced Algal Fitness in the Prominent Order Prymnesiales (Haptophyceae).</title>
        <authorList>
            <person name="Hovde B.T."/>
            <person name="Deodato C.R."/>
            <person name="Hunsperger H.M."/>
            <person name="Ryken S.A."/>
            <person name="Yost W."/>
            <person name="Jha R.K."/>
            <person name="Patterson J."/>
            <person name="Monnat R.J. Jr."/>
            <person name="Barlow S.B."/>
            <person name="Starkenburg S.R."/>
            <person name="Cattolico R.A."/>
        </authorList>
    </citation>
    <scope>NUCLEOTIDE SEQUENCE</scope>
    <source>
        <strain evidence="2">CCMP291</strain>
    </source>
</reference>
<name>A0A0M0JJA5_9EUKA</name>
<protein>
    <recommendedName>
        <fullName evidence="3">STI1 domain-containing protein</fullName>
    </recommendedName>
</protein>
<dbReference type="OrthoDB" id="533763at2759"/>
<evidence type="ECO:0000313" key="1">
    <source>
        <dbReference type="EMBL" id="KOO26659.1"/>
    </source>
</evidence>
<gene>
    <name evidence="1" type="ORF">Ctob_011743</name>
</gene>
<evidence type="ECO:0000313" key="2">
    <source>
        <dbReference type="Proteomes" id="UP000037460"/>
    </source>
</evidence>
<accession>A0A0M0JJA5</accession>
<sequence>MADLPEGVLPENVSKESALEAMNQLMSDPKGLELLMELQSNPRVMQAAMEMSTGGEAAAQKYAKDPEVQRYMERVQQLMGLEGN</sequence>
<dbReference type="EMBL" id="JWZX01002821">
    <property type="protein sequence ID" value="KOO26659.1"/>
    <property type="molecule type" value="Genomic_DNA"/>
</dbReference>
<keyword evidence="2" id="KW-1185">Reference proteome</keyword>